<accession>A0ABQ0LX83</accession>
<gene>
    <name evidence="10" type="ORF">MCHLO_12401</name>
</gene>
<keyword evidence="5" id="KW-0677">Repeat</keyword>
<dbReference type="InterPro" id="IPR018108">
    <property type="entry name" value="MCP_transmembrane"/>
</dbReference>
<feature type="transmembrane region" description="Helical" evidence="8">
    <location>
        <begin position="75"/>
        <end position="94"/>
    </location>
</feature>
<comment type="subcellular location">
    <subcellularLocation>
        <location evidence="1">Membrane</location>
        <topology evidence="1">Multi-pass membrane protein</topology>
    </subcellularLocation>
</comment>
<keyword evidence="11" id="KW-1185">Reference proteome</keyword>
<comment type="similarity">
    <text evidence="2">Belongs to the mitochondrial carrier (TC 2.A.29) family.</text>
</comment>
<name>A0ABQ0LX83_MYCCL</name>
<feature type="transmembrane region" description="Helical" evidence="8">
    <location>
        <begin position="239"/>
        <end position="265"/>
    </location>
</feature>
<feature type="transmembrane region" description="Helical" evidence="8">
    <location>
        <begin position="106"/>
        <end position="126"/>
    </location>
</feature>
<evidence type="ECO:0008006" key="12">
    <source>
        <dbReference type="Google" id="ProtNLM"/>
    </source>
</evidence>
<sequence length="360" mass="39033">MQPGRSGVVFLALVTPLVGALVRLRANYAPRRVQLPTDASVEEGGGGPVARGRSSYFGMLRRVHRIEGWAGMYKGMMPSIIESVLSIVLGWAGMYKGIMPSIIESVLSIVLVAPILSLAITLIDRISTYPLNFHLGRTFAPFLVLVAVCLFVPLDIIKTRVITTPYKLPAFEPAVALRAILSPSERARPARLYALPGVVAATLLENVVPLVMYPVWLVILQVLDIGPHHAGGRSVLMILRYSACYFVGIVLLALTTTALTILNVLKIRLSLQRLPAPASTTGSEDGADVDVDVALYSATEDVLEVRTESESEHAQYTSLKNAYRSVLAEEGARALLRGWWITALGVAPMFVVPVIPPLNF</sequence>
<feature type="transmembrane region" description="Helical" evidence="8">
    <location>
        <begin position="334"/>
        <end position="355"/>
    </location>
</feature>
<feature type="transmembrane region" description="Helical" evidence="8">
    <location>
        <begin position="192"/>
        <end position="219"/>
    </location>
</feature>
<evidence type="ECO:0000256" key="4">
    <source>
        <dbReference type="ARBA" id="ARBA00022692"/>
    </source>
</evidence>
<keyword evidence="7 8" id="KW-0472">Membrane</keyword>
<dbReference type="InterPro" id="IPR044712">
    <property type="entry name" value="SLC25A32-like"/>
</dbReference>
<feature type="chain" id="PRO_5045911551" description="Mitochondrial carrier" evidence="9">
    <location>
        <begin position="20"/>
        <end position="360"/>
    </location>
</feature>
<evidence type="ECO:0000256" key="6">
    <source>
        <dbReference type="ARBA" id="ARBA00022989"/>
    </source>
</evidence>
<protein>
    <recommendedName>
        <fullName evidence="12">Mitochondrial carrier</fullName>
    </recommendedName>
</protein>
<dbReference type="Gene3D" id="1.50.40.10">
    <property type="entry name" value="Mitochondrial carrier domain"/>
    <property type="match status" value="2"/>
</dbReference>
<feature type="transmembrane region" description="Helical" evidence="8">
    <location>
        <begin position="138"/>
        <end position="157"/>
    </location>
</feature>
<organism evidence="10 11">
    <name type="scientific">Mycena chlorophos</name>
    <name type="common">Agaric fungus</name>
    <name type="synonym">Agaricus chlorophos</name>
    <dbReference type="NCBI Taxonomy" id="658473"/>
    <lineage>
        <taxon>Eukaryota</taxon>
        <taxon>Fungi</taxon>
        <taxon>Dikarya</taxon>
        <taxon>Basidiomycota</taxon>
        <taxon>Agaricomycotina</taxon>
        <taxon>Agaricomycetes</taxon>
        <taxon>Agaricomycetidae</taxon>
        <taxon>Agaricales</taxon>
        <taxon>Marasmiineae</taxon>
        <taxon>Mycenaceae</taxon>
        <taxon>Mycena</taxon>
    </lineage>
</organism>
<dbReference type="Proteomes" id="UP000815677">
    <property type="component" value="Unassembled WGS sequence"/>
</dbReference>
<dbReference type="Pfam" id="PF00153">
    <property type="entry name" value="Mito_carr"/>
    <property type="match status" value="1"/>
</dbReference>
<proteinExistence type="inferred from homology"/>
<feature type="signal peptide" evidence="9">
    <location>
        <begin position="1"/>
        <end position="19"/>
    </location>
</feature>
<dbReference type="PANTHER" id="PTHR45683">
    <property type="entry name" value="MITOCHONDRIAL NICOTINAMIDE ADENINE DINUCLEOTIDE TRANSPORTER 1-RELATED-RELATED"/>
    <property type="match status" value="1"/>
</dbReference>
<evidence type="ECO:0000256" key="5">
    <source>
        <dbReference type="ARBA" id="ARBA00022737"/>
    </source>
</evidence>
<dbReference type="EMBL" id="DF849055">
    <property type="protein sequence ID" value="GAT55658.1"/>
    <property type="molecule type" value="Genomic_DNA"/>
</dbReference>
<evidence type="ECO:0000256" key="7">
    <source>
        <dbReference type="ARBA" id="ARBA00023136"/>
    </source>
</evidence>
<reference evidence="10" key="1">
    <citation type="submission" date="2014-09" db="EMBL/GenBank/DDBJ databases">
        <title>Genome sequence of the luminous mushroom Mycena chlorophos for searching fungal bioluminescence genes.</title>
        <authorList>
            <person name="Tanaka Y."/>
            <person name="Kasuga D."/>
            <person name="Oba Y."/>
            <person name="Hase S."/>
            <person name="Sato K."/>
            <person name="Oba Y."/>
            <person name="Sakakibara Y."/>
        </authorList>
    </citation>
    <scope>NUCLEOTIDE SEQUENCE</scope>
</reference>
<keyword evidence="4 8" id="KW-0812">Transmembrane</keyword>
<keyword evidence="3" id="KW-0813">Transport</keyword>
<evidence type="ECO:0000256" key="3">
    <source>
        <dbReference type="ARBA" id="ARBA00022448"/>
    </source>
</evidence>
<evidence type="ECO:0000256" key="8">
    <source>
        <dbReference type="SAM" id="Phobius"/>
    </source>
</evidence>
<dbReference type="SUPFAM" id="SSF103506">
    <property type="entry name" value="Mitochondrial carrier"/>
    <property type="match status" value="2"/>
</dbReference>
<evidence type="ECO:0000256" key="1">
    <source>
        <dbReference type="ARBA" id="ARBA00004141"/>
    </source>
</evidence>
<dbReference type="InterPro" id="IPR023395">
    <property type="entry name" value="MCP_dom_sf"/>
</dbReference>
<evidence type="ECO:0000313" key="11">
    <source>
        <dbReference type="Proteomes" id="UP000815677"/>
    </source>
</evidence>
<evidence type="ECO:0000256" key="9">
    <source>
        <dbReference type="SAM" id="SignalP"/>
    </source>
</evidence>
<keyword evidence="6 8" id="KW-1133">Transmembrane helix</keyword>
<evidence type="ECO:0000313" key="10">
    <source>
        <dbReference type="EMBL" id="GAT55658.1"/>
    </source>
</evidence>
<keyword evidence="9" id="KW-0732">Signal</keyword>
<evidence type="ECO:0000256" key="2">
    <source>
        <dbReference type="ARBA" id="ARBA00006375"/>
    </source>
</evidence>